<dbReference type="Proteomes" id="UP000077248">
    <property type="component" value="Unassembled WGS sequence"/>
</dbReference>
<evidence type="ECO:0000313" key="2">
    <source>
        <dbReference type="Proteomes" id="UP000077248"/>
    </source>
</evidence>
<dbReference type="KEGG" id="aalt:CC77DRAFT_1094072"/>
<dbReference type="AlphaFoldDB" id="A0A177DP93"/>
<keyword evidence="2" id="KW-1185">Reference proteome</keyword>
<dbReference type="VEuPathDB" id="FungiDB:CC77DRAFT_1094072"/>
<reference evidence="1 2" key="1">
    <citation type="submission" date="2016-05" db="EMBL/GenBank/DDBJ databases">
        <title>Comparative analysis of secretome profiles of manganese(II)-oxidizing ascomycete fungi.</title>
        <authorList>
            <consortium name="DOE Joint Genome Institute"/>
            <person name="Zeiner C.A."/>
            <person name="Purvine S.O."/>
            <person name="Zink E.M."/>
            <person name="Wu S."/>
            <person name="Pasa-Tolic L."/>
            <person name="Chaput D.L."/>
            <person name="Haridas S."/>
            <person name="Grigoriev I.V."/>
            <person name="Santelli C.M."/>
            <person name="Hansel C.M."/>
        </authorList>
    </citation>
    <scope>NUCLEOTIDE SEQUENCE [LARGE SCALE GENOMIC DNA]</scope>
    <source>
        <strain evidence="1 2">SRC1lrK2f</strain>
    </source>
</reference>
<accession>A0A177DP93</accession>
<proteinExistence type="predicted"/>
<protein>
    <submittedName>
        <fullName evidence="1">Uncharacterized protein</fullName>
    </submittedName>
</protein>
<dbReference type="GeneID" id="29115310"/>
<evidence type="ECO:0000313" key="1">
    <source>
        <dbReference type="EMBL" id="OAG21764.1"/>
    </source>
</evidence>
<gene>
    <name evidence="1" type="ORF">CC77DRAFT_1094072</name>
</gene>
<sequence length="307" mass="33156">MYWSYSKDLVGLNHDTLRERLTKNADSIATCTEEMKIAYVEDLENVVSMAILTATLLQPGFASAASAVLAIIAARYAGPQGLPIVQPADVPTETWAAWVAAKAHTLGPKALKEILTCIGTNVVVPKIARTVTGTCEMYNSKETKQMCIIVVINETDYEISRTDGWDMLQYGPAATFSKLPPRQITDSDLVSWGVWATGSGNTSGAASAIKLQTTACPPGGKDFHFIVSASCPAWTPTNTMALTMWGSNCEKECRDNESVGSHVTPKRRETVNEAHVEVNAEIESTSGKRAFVVVRITSTALVSRPKL</sequence>
<dbReference type="RefSeq" id="XP_018387185.1">
    <property type="nucleotide sequence ID" value="XM_018529716.1"/>
</dbReference>
<organism evidence="1 2">
    <name type="scientific">Alternaria alternata</name>
    <name type="common">Alternaria rot fungus</name>
    <name type="synonym">Torula alternata</name>
    <dbReference type="NCBI Taxonomy" id="5599"/>
    <lineage>
        <taxon>Eukaryota</taxon>
        <taxon>Fungi</taxon>
        <taxon>Dikarya</taxon>
        <taxon>Ascomycota</taxon>
        <taxon>Pezizomycotina</taxon>
        <taxon>Dothideomycetes</taxon>
        <taxon>Pleosporomycetidae</taxon>
        <taxon>Pleosporales</taxon>
        <taxon>Pleosporineae</taxon>
        <taxon>Pleosporaceae</taxon>
        <taxon>Alternaria</taxon>
        <taxon>Alternaria sect. Alternaria</taxon>
        <taxon>Alternaria alternata complex</taxon>
    </lineage>
</organism>
<name>A0A177DP93_ALTAL</name>
<dbReference type="EMBL" id="KV441476">
    <property type="protein sequence ID" value="OAG21764.1"/>
    <property type="molecule type" value="Genomic_DNA"/>
</dbReference>